<dbReference type="Proteomes" id="UP001607302">
    <property type="component" value="Unassembled WGS sequence"/>
</dbReference>
<keyword evidence="3" id="KW-1185">Reference proteome</keyword>
<comment type="caution">
    <text evidence="2">The sequence shown here is derived from an EMBL/GenBank/DDBJ whole genome shotgun (WGS) entry which is preliminary data.</text>
</comment>
<sequence length="139" mass="16120">MFMNVEEEDEEDDEEDNGDDEEVEDDDEKARYVVIYPRSGSTYEEEKKNLNEQKKGLPKRAFRTHRGLGSDPQFTPLPSHYQSYFCRPTNSYGKYANKTNVSRQSIDENSRWDHRPLRGSSKLEIQRHGAATSKGSIRA</sequence>
<dbReference type="EMBL" id="JAUDFV010000149">
    <property type="protein sequence ID" value="KAL2719356.1"/>
    <property type="molecule type" value="Genomic_DNA"/>
</dbReference>
<evidence type="ECO:0000256" key="1">
    <source>
        <dbReference type="SAM" id="MobiDB-lite"/>
    </source>
</evidence>
<feature type="region of interest" description="Disordered" evidence="1">
    <location>
        <begin position="1"/>
        <end position="77"/>
    </location>
</feature>
<feature type="compositionally biased region" description="Acidic residues" evidence="1">
    <location>
        <begin position="1"/>
        <end position="27"/>
    </location>
</feature>
<feature type="compositionally biased region" description="Basic and acidic residues" evidence="1">
    <location>
        <begin position="44"/>
        <end position="55"/>
    </location>
</feature>
<organism evidence="2 3">
    <name type="scientific">Vespula squamosa</name>
    <name type="common">Southern yellow jacket</name>
    <name type="synonym">Wasp</name>
    <dbReference type="NCBI Taxonomy" id="30214"/>
    <lineage>
        <taxon>Eukaryota</taxon>
        <taxon>Metazoa</taxon>
        <taxon>Ecdysozoa</taxon>
        <taxon>Arthropoda</taxon>
        <taxon>Hexapoda</taxon>
        <taxon>Insecta</taxon>
        <taxon>Pterygota</taxon>
        <taxon>Neoptera</taxon>
        <taxon>Endopterygota</taxon>
        <taxon>Hymenoptera</taxon>
        <taxon>Apocrita</taxon>
        <taxon>Aculeata</taxon>
        <taxon>Vespoidea</taxon>
        <taxon>Vespidae</taxon>
        <taxon>Vespinae</taxon>
        <taxon>Vespula</taxon>
    </lineage>
</organism>
<evidence type="ECO:0000313" key="2">
    <source>
        <dbReference type="EMBL" id="KAL2719356.1"/>
    </source>
</evidence>
<accession>A0ABD2AFF4</accession>
<feature type="region of interest" description="Disordered" evidence="1">
    <location>
        <begin position="100"/>
        <end position="139"/>
    </location>
</feature>
<protein>
    <submittedName>
        <fullName evidence="2">Uncharacterized protein</fullName>
    </submittedName>
</protein>
<dbReference type="AlphaFoldDB" id="A0ABD2AFF4"/>
<feature type="compositionally biased region" description="Basic and acidic residues" evidence="1">
    <location>
        <begin position="105"/>
        <end position="116"/>
    </location>
</feature>
<evidence type="ECO:0000313" key="3">
    <source>
        <dbReference type="Proteomes" id="UP001607302"/>
    </source>
</evidence>
<name>A0ABD2AFF4_VESSQ</name>
<gene>
    <name evidence="2" type="ORF">V1478_010818</name>
</gene>
<proteinExistence type="predicted"/>
<reference evidence="2 3" key="1">
    <citation type="journal article" date="2024" name="Ann. Entomol. Soc. Am.">
        <title>Genomic analyses of the southern and eastern yellowjacket wasps (Hymenoptera: Vespidae) reveal evolutionary signatures of social life.</title>
        <authorList>
            <person name="Catto M.A."/>
            <person name="Caine P.B."/>
            <person name="Orr S.E."/>
            <person name="Hunt B.G."/>
            <person name="Goodisman M.A.D."/>
        </authorList>
    </citation>
    <scope>NUCLEOTIDE SEQUENCE [LARGE SCALE GENOMIC DNA]</scope>
    <source>
        <strain evidence="2">233</strain>
        <tissue evidence="2">Head and thorax</tissue>
    </source>
</reference>
<feature type="compositionally biased region" description="Basic residues" evidence="1">
    <location>
        <begin position="56"/>
        <end position="66"/>
    </location>
</feature>